<name>A0ABU8EQC1_9GAMM</name>
<comment type="catalytic activity">
    <reaction evidence="10 11">
        <text>nicotinate beta-D-ribonucleotide + ATP + H(+) = deamido-NAD(+) + diphosphate</text>
        <dbReference type="Rhea" id="RHEA:22860"/>
        <dbReference type="ChEBI" id="CHEBI:15378"/>
        <dbReference type="ChEBI" id="CHEBI:30616"/>
        <dbReference type="ChEBI" id="CHEBI:33019"/>
        <dbReference type="ChEBI" id="CHEBI:57502"/>
        <dbReference type="ChEBI" id="CHEBI:58437"/>
        <dbReference type="EC" id="2.7.7.18"/>
    </reaction>
</comment>
<comment type="pathway">
    <text evidence="2 11">Cofactor biosynthesis; NAD(+) biosynthesis; deamido-NAD(+) from nicotinate D-ribonucleotide: step 1/1.</text>
</comment>
<keyword evidence="8 11" id="KW-0067">ATP-binding</keyword>
<dbReference type="EC" id="2.7.7.18" evidence="11"/>
<keyword evidence="5 11" id="KW-0808">Transferase</keyword>
<dbReference type="InterPro" id="IPR004821">
    <property type="entry name" value="Cyt_trans-like"/>
</dbReference>
<keyword evidence="6 11" id="KW-0548">Nucleotidyltransferase</keyword>
<keyword evidence="4 11" id="KW-0662">Pyridine nucleotide biosynthesis</keyword>
<keyword evidence="9 11" id="KW-0520">NAD</keyword>
<evidence type="ECO:0000313" key="14">
    <source>
        <dbReference type="Proteomes" id="UP001382455"/>
    </source>
</evidence>
<dbReference type="PANTHER" id="PTHR39321:SF3">
    <property type="entry name" value="PHOSPHOPANTETHEINE ADENYLYLTRANSFERASE"/>
    <property type="match status" value="1"/>
</dbReference>
<dbReference type="EMBL" id="JBAWKS010000001">
    <property type="protein sequence ID" value="MEI4549143.1"/>
    <property type="molecule type" value="Genomic_DNA"/>
</dbReference>
<dbReference type="RefSeq" id="WP_336434798.1">
    <property type="nucleotide sequence ID" value="NZ_JBAWKS010000001.1"/>
</dbReference>
<evidence type="ECO:0000259" key="12">
    <source>
        <dbReference type="Pfam" id="PF01467"/>
    </source>
</evidence>
<keyword evidence="14" id="KW-1185">Reference proteome</keyword>
<evidence type="ECO:0000256" key="4">
    <source>
        <dbReference type="ARBA" id="ARBA00022642"/>
    </source>
</evidence>
<sequence length="204" mass="23019">MIVILGGTFDPIHTGHLALAKQADQILAPSKVLFMPCKQPVHKATSGITSAHRINMIKLAIKDEANFAIDLREINRETPSYALESLISFRQEFPLVPLFFIIGMDSLNTLHKWHKWQDCISNSNFLVFQRPGETFQPNPQVAPFISGDINDAIKDLPLAGHIFLAQHQQVAISSSALRTNLTQYKNDFLPEAVSDYIKQHRLYQ</sequence>
<dbReference type="InterPro" id="IPR005248">
    <property type="entry name" value="NadD/NMNAT"/>
</dbReference>
<accession>A0ABU8EQC1</accession>
<dbReference type="NCBIfam" id="NF000839">
    <property type="entry name" value="PRK00071.1-1"/>
    <property type="match status" value="1"/>
</dbReference>
<reference evidence="13 14" key="1">
    <citation type="submission" date="2023-12" db="EMBL/GenBank/DDBJ databases">
        <title>Friends and Foes: Symbiotic and Algicidal bacterial influence on Karenia brevis blooms.</title>
        <authorList>
            <person name="Fei C."/>
            <person name="Mohamed A.R."/>
            <person name="Booker A."/>
            <person name="Arshad M."/>
            <person name="Klass S."/>
            <person name="Ahn S."/>
            <person name="Gilbert P.M."/>
            <person name="Heil C.A."/>
            <person name="Martinez J.M."/>
            <person name="Amin S.A."/>
        </authorList>
    </citation>
    <scope>NUCLEOTIDE SEQUENCE [LARGE SCALE GENOMIC DNA]</scope>
    <source>
        <strain evidence="13 14">CE15</strain>
    </source>
</reference>
<comment type="similarity">
    <text evidence="3 11">Belongs to the NadD family.</text>
</comment>
<feature type="domain" description="Cytidyltransferase-like" evidence="12">
    <location>
        <begin position="4"/>
        <end position="179"/>
    </location>
</feature>
<dbReference type="HAMAP" id="MF_00244">
    <property type="entry name" value="NaMN_adenylyltr"/>
    <property type="match status" value="1"/>
</dbReference>
<dbReference type="PANTHER" id="PTHR39321">
    <property type="entry name" value="NICOTINATE-NUCLEOTIDE ADENYLYLTRANSFERASE-RELATED"/>
    <property type="match status" value="1"/>
</dbReference>
<gene>
    <name evidence="11 13" type="primary">nadD</name>
    <name evidence="13" type="ORF">WAE96_05410</name>
</gene>
<dbReference type="Gene3D" id="3.40.50.620">
    <property type="entry name" value="HUPs"/>
    <property type="match status" value="1"/>
</dbReference>
<dbReference type="NCBIfam" id="NF000840">
    <property type="entry name" value="PRK00071.1-3"/>
    <property type="match status" value="1"/>
</dbReference>
<organism evidence="13 14">
    <name type="scientific">Pseudoalteromonas spongiae</name>
    <dbReference type="NCBI Taxonomy" id="298657"/>
    <lineage>
        <taxon>Bacteria</taxon>
        <taxon>Pseudomonadati</taxon>
        <taxon>Pseudomonadota</taxon>
        <taxon>Gammaproteobacteria</taxon>
        <taxon>Alteromonadales</taxon>
        <taxon>Pseudoalteromonadaceae</taxon>
        <taxon>Pseudoalteromonas</taxon>
    </lineage>
</organism>
<dbReference type="SUPFAM" id="SSF52374">
    <property type="entry name" value="Nucleotidylyl transferase"/>
    <property type="match status" value="1"/>
</dbReference>
<evidence type="ECO:0000313" key="13">
    <source>
        <dbReference type="EMBL" id="MEI4549143.1"/>
    </source>
</evidence>
<evidence type="ECO:0000256" key="11">
    <source>
        <dbReference type="HAMAP-Rule" id="MF_00244"/>
    </source>
</evidence>
<evidence type="ECO:0000256" key="10">
    <source>
        <dbReference type="ARBA" id="ARBA00048721"/>
    </source>
</evidence>
<evidence type="ECO:0000256" key="8">
    <source>
        <dbReference type="ARBA" id="ARBA00022840"/>
    </source>
</evidence>
<evidence type="ECO:0000256" key="7">
    <source>
        <dbReference type="ARBA" id="ARBA00022741"/>
    </source>
</evidence>
<comment type="function">
    <text evidence="1 11">Catalyzes the reversible adenylation of nicotinate mononucleotide (NaMN) to nicotinic acid adenine dinucleotide (NaAD).</text>
</comment>
<evidence type="ECO:0000256" key="3">
    <source>
        <dbReference type="ARBA" id="ARBA00009014"/>
    </source>
</evidence>
<dbReference type="InterPro" id="IPR014729">
    <property type="entry name" value="Rossmann-like_a/b/a_fold"/>
</dbReference>
<comment type="caution">
    <text evidence="13">The sequence shown here is derived from an EMBL/GenBank/DDBJ whole genome shotgun (WGS) entry which is preliminary data.</text>
</comment>
<protein>
    <recommendedName>
        <fullName evidence="11">Probable nicotinate-nucleotide adenylyltransferase</fullName>
        <ecNumber evidence="11">2.7.7.18</ecNumber>
    </recommendedName>
    <alternativeName>
        <fullName evidence="11">Deamido-NAD(+) diphosphorylase</fullName>
    </alternativeName>
    <alternativeName>
        <fullName evidence="11">Deamido-NAD(+) pyrophosphorylase</fullName>
    </alternativeName>
    <alternativeName>
        <fullName evidence="11">Nicotinate mononucleotide adenylyltransferase</fullName>
        <shortName evidence="11">NaMN adenylyltransferase</shortName>
    </alternativeName>
</protein>
<evidence type="ECO:0000256" key="9">
    <source>
        <dbReference type="ARBA" id="ARBA00023027"/>
    </source>
</evidence>
<evidence type="ECO:0000256" key="1">
    <source>
        <dbReference type="ARBA" id="ARBA00002324"/>
    </source>
</evidence>
<evidence type="ECO:0000256" key="2">
    <source>
        <dbReference type="ARBA" id="ARBA00005019"/>
    </source>
</evidence>
<dbReference type="Proteomes" id="UP001382455">
    <property type="component" value="Unassembled WGS sequence"/>
</dbReference>
<dbReference type="Pfam" id="PF01467">
    <property type="entry name" value="CTP_transf_like"/>
    <property type="match status" value="1"/>
</dbReference>
<proteinExistence type="inferred from homology"/>
<dbReference type="GO" id="GO:0004515">
    <property type="term" value="F:nicotinate-nucleotide adenylyltransferase activity"/>
    <property type="evidence" value="ECO:0007669"/>
    <property type="project" value="UniProtKB-EC"/>
</dbReference>
<dbReference type="CDD" id="cd02165">
    <property type="entry name" value="NMNAT"/>
    <property type="match status" value="1"/>
</dbReference>
<evidence type="ECO:0000256" key="6">
    <source>
        <dbReference type="ARBA" id="ARBA00022695"/>
    </source>
</evidence>
<keyword evidence="7 11" id="KW-0547">Nucleotide-binding</keyword>
<dbReference type="NCBIfam" id="TIGR00482">
    <property type="entry name" value="nicotinate (nicotinamide) nucleotide adenylyltransferase"/>
    <property type="match status" value="1"/>
</dbReference>
<dbReference type="NCBIfam" id="TIGR00125">
    <property type="entry name" value="cyt_tran_rel"/>
    <property type="match status" value="1"/>
</dbReference>
<evidence type="ECO:0000256" key="5">
    <source>
        <dbReference type="ARBA" id="ARBA00022679"/>
    </source>
</evidence>